<dbReference type="HOGENOM" id="CLU_619279_0_0_5"/>
<name>Q2N8U3_ERYLH</name>
<dbReference type="Gene3D" id="3.30.470.20">
    <property type="entry name" value="ATP-grasp fold, B domain"/>
    <property type="match status" value="1"/>
</dbReference>
<protein>
    <recommendedName>
        <fullName evidence="2">ATP-grasp domain-containing protein</fullName>
    </recommendedName>
</protein>
<feature type="domain" description="ATP-grasp" evidence="2">
    <location>
        <begin position="151"/>
        <end position="360"/>
    </location>
</feature>
<gene>
    <name evidence="3" type="ordered locus">ELI_09030</name>
</gene>
<accession>Q2N8U3</accession>
<dbReference type="GO" id="GO:0046872">
    <property type="term" value="F:metal ion binding"/>
    <property type="evidence" value="ECO:0007669"/>
    <property type="project" value="InterPro"/>
</dbReference>
<evidence type="ECO:0000259" key="2">
    <source>
        <dbReference type="PROSITE" id="PS50975"/>
    </source>
</evidence>
<keyword evidence="1" id="KW-0067">ATP-binding</keyword>
<dbReference type="eggNOG" id="COG3919">
    <property type="taxonomic scope" value="Bacteria"/>
</dbReference>
<dbReference type="GO" id="GO:0005524">
    <property type="term" value="F:ATP binding"/>
    <property type="evidence" value="ECO:0007669"/>
    <property type="project" value="UniProtKB-UniRule"/>
</dbReference>
<evidence type="ECO:0000313" key="4">
    <source>
        <dbReference type="Proteomes" id="UP000008808"/>
    </source>
</evidence>
<keyword evidence="4" id="KW-1185">Reference proteome</keyword>
<dbReference type="AlphaFoldDB" id="Q2N8U3"/>
<dbReference type="KEGG" id="eli:ELI_09030"/>
<organism evidence="3 4">
    <name type="scientific">Erythrobacter litoralis (strain HTCC2594)</name>
    <dbReference type="NCBI Taxonomy" id="314225"/>
    <lineage>
        <taxon>Bacteria</taxon>
        <taxon>Pseudomonadati</taxon>
        <taxon>Pseudomonadota</taxon>
        <taxon>Alphaproteobacteria</taxon>
        <taxon>Sphingomonadales</taxon>
        <taxon>Erythrobacteraceae</taxon>
        <taxon>Erythrobacter/Porphyrobacter group</taxon>
        <taxon>Erythrobacter</taxon>
    </lineage>
</organism>
<evidence type="ECO:0000313" key="3">
    <source>
        <dbReference type="EMBL" id="ABC63898.1"/>
    </source>
</evidence>
<reference evidence="4" key="1">
    <citation type="journal article" date="2009" name="J. Bacteriol.">
        <title>Complete genome sequence of Erythrobacter litoralis HTCC2594.</title>
        <authorList>
            <person name="Oh H.M."/>
            <person name="Giovannoni S.J."/>
            <person name="Ferriera S."/>
            <person name="Johnson J."/>
            <person name="Cho J.C."/>
        </authorList>
    </citation>
    <scope>NUCLEOTIDE SEQUENCE [LARGE SCALE GENOMIC DNA]</scope>
    <source>
        <strain evidence="4">HTCC2594</strain>
    </source>
</reference>
<dbReference type="EMBL" id="CP000157">
    <property type="protein sequence ID" value="ABC63898.1"/>
    <property type="molecule type" value="Genomic_DNA"/>
</dbReference>
<dbReference type="InterPro" id="IPR011761">
    <property type="entry name" value="ATP-grasp"/>
</dbReference>
<dbReference type="STRING" id="314225.ELI_09030"/>
<sequence>MLGFTKNLTISISSAYAVASSIFQQQPVFFMKSPATKTVLILGLGHPRQEPFLRSLHQGGMNVYAAHVDRKEKRRSRFLAGFFQLPNDEMGQLEALEKFGLEHGPNIFLVASNDEYIALVSQNRESLSRHFNIPLPGWDIVRRMMDRREASRIAGELGISIPKTWEIKSEAEMLRTIEELDTENFDHILKTLSVLSEPADEGGLRQTKPAPRDKQAMVAMCHDIQRRTGAFPLIQQVIPGQADAAVGVTMLVGPDEKIELSYCVQRLRLTTYQLAGAYVHPYVLGSVVWCQTVHDEEAVEKARALVAAFRYTGLAVIEFRRHLTTNELFLMKVEPRPVRATALATAIGMDIPTAMYAAFNEQPVEVADDYSDGVQWLYIQGCLESLFNNDVRNRRDLLRLLLRMPKMRAFAEDLKDPVPLIAGAAKLAFRRIRRKQPLTAHR</sequence>
<evidence type="ECO:0000256" key="1">
    <source>
        <dbReference type="PROSITE-ProRule" id="PRU00409"/>
    </source>
</evidence>
<dbReference type="OrthoDB" id="5372487at2"/>
<dbReference type="PROSITE" id="PS50975">
    <property type="entry name" value="ATP_GRASP"/>
    <property type="match status" value="1"/>
</dbReference>
<dbReference type="RefSeq" id="WP_011414728.1">
    <property type="nucleotide sequence ID" value="NC_007722.1"/>
</dbReference>
<keyword evidence="1" id="KW-0547">Nucleotide-binding</keyword>
<dbReference type="Proteomes" id="UP000008808">
    <property type="component" value="Chromosome"/>
</dbReference>
<dbReference type="SUPFAM" id="SSF56059">
    <property type="entry name" value="Glutathione synthetase ATP-binding domain-like"/>
    <property type="match status" value="1"/>
</dbReference>
<proteinExistence type="predicted"/>